<evidence type="ECO:0000256" key="6">
    <source>
        <dbReference type="ARBA" id="ARBA00022705"/>
    </source>
</evidence>
<evidence type="ECO:0000256" key="14">
    <source>
        <dbReference type="RuleBase" id="RU368061"/>
    </source>
</evidence>
<dbReference type="PROSITE" id="PS00847">
    <property type="entry name" value="MCM_1"/>
    <property type="match status" value="1"/>
</dbReference>
<evidence type="ECO:0000256" key="11">
    <source>
        <dbReference type="ARBA" id="ARBA00023125"/>
    </source>
</evidence>
<evidence type="ECO:0000256" key="15">
    <source>
        <dbReference type="SAM" id="MobiDB-lite"/>
    </source>
</evidence>
<dbReference type="InterPro" id="IPR003593">
    <property type="entry name" value="AAA+_ATPase"/>
</dbReference>
<evidence type="ECO:0000256" key="5">
    <source>
        <dbReference type="ARBA" id="ARBA00022640"/>
    </source>
</evidence>
<dbReference type="EMBL" id="KV919069">
    <property type="protein sequence ID" value="OSX72318.1"/>
    <property type="molecule type" value="Genomic_DNA"/>
</dbReference>
<dbReference type="GO" id="GO:0003697">
    <property type="term" value="F:single-stranded DNA binding"/>
    <property type="evidence" value="ECO:0007669"/>
    <property type="project" value="TreeGrafter"/>
</dbReference>
<dbReference type="GO" id="GO:0006271">
    <property type="term" value="P:DNA strand elongation involved in DNA replication"/>
    <property type="evidence" value="ECO:0007669"/>
    <property type="project" value="TreeGrafter"/>
</dbReference>
<reference evidence="17 18" key="1">
    <citation type="submission" date="2017-03" db="EMBL/GenBank/DDBJ databases">
        <title>WGS assembly of Porphyra umbilicalis.</title>
        <authorList>
            <person name="Brawley S.H."/>
            <person name="Blouin N.A."/>
            <person name="Ficko-Blean E."/>
            <person name="Wheeler G.L."/>
            <person name="Lohr M."/>
            <person name="Goodson H.V."/>
            <person name="Jenkins J.W."/>
            <person name="Blaby-Haas C.E."/>
            <person name="Helliwell K.E."/>
            <person name="Chan C."/>
            <person name="Marriage T."/>
            <person name="Bhattacharya D."/>
            <person name="Klein A.S."/>
            <person name="Badis Y."/>
            <person name="Brodie J."/>
            <person name="Cao Y."/>
            <person name="Collen J."/>
            <person name="Dittami S.M."/>
            <person name="Gachon C.M."/>
            <person name="Green B.R."/>
            <person name="Karpowicz S."/>
            <person name="Kim J.W."/>
            <person name="Kudahl U."/>
            <person name="Lin S."/>
            <person name="Michel G."/>
            <person name="Mittag M."/>
            <person name="Olson B.J."/>
            <person name="Pangilinan J."/>
            <person name="Peng Y."/>
            <person name="Qiu H."/>
            <person name="Shu S."/>
            <person name="Singer J.T."/>
            <person name="Smith A.G."/>
            <person name="Sprecher B.N."/>
            <person name="Wagner V."/>
            <person name="Wang W."/>
            <person name="Wang Z.-Y."/>
            <person name="Yan J."/>
            <person name="Yarish C."/>
            <person name="Zoeuner-Riek S."/>
            <person name="Zhuang Y."/>
            <person name="Zou Y."/>
            <person name="Lindquist E.A."/>
            <person name="Grimwood J."/>
            <person name="Barry K."/>
            <person name="Rokhsar D.S."/>
            <person name="Schmutz J."/>
            <person name="Stiller J.W."/>
            <person name="Grossman A.R."/>
            <person name="Prochnik S.E."/>
        </authorList>
    </citation>
    <scope>NUCLEOTIDE SEQUENCE [LARGE SCALE GENOMIC DNA]</scope>
    <source>
        <strain evidence="17">4086291</strain>
    </source>
</reference>
<comment type="subcellular location">
    <subcellularLocation>
        <location evidence="1 14">Nucleus</location>
    </subcellularLocation>
    <subcellularLocation>
        <location evidence="2">Plastid</location>
        <location evidence="2">Chloroplast</location>
    </subcellularLocation>
</comment>
<dbReference type="Gene3D" id="2.20.28.10">
    <property type="match status" value="1"/>
</dbReference>
<dbReference type="GO" id="GO:0000727">
    <property type="term" value="P:double-strand break repair via break-induced replication"/>
    <property type="evidence" value="ECO:0007669"/>
    <property type="project" value="TreeGrafter"/>
</dbReference>
<comment type="similarity">
    <text evidence="3 13">Belongs to the MCM family.</text>
</comment>
<evidence type="ECO:0000313" key="18">
    <source>
        <dbReference type="Proteomes" id="UP000218209"/>
    </source>
</evidence>
<dbReference type="PRINTS" id="PR01657">
    <property type="entry name" value="MCMFAMILY"/>
</dbReference>
<keyword evidence="7 13" id="KW-0547">Nucleotide-binding</keyword>
<dbReference type="Pfam" id="PF14551">
    <property type="entry name" value="MCM_N"/>
    <property type="match status" value="1"/>
</dbReference>
<evidence type="ECO:0000256" key="7">
    <source>
        <dbReference type="ARBA" id="ARBA00022741"/>
    </source>
</evidence>
<keyword evidence="18" id="KW-1185">Reference proteome</keyword>
<dbReference type="InterPro" id="IPR008046">
    <property type="entry name" value="Mcm3"/>
</dbReference>
<feature type="domain" description="MCM C-terminal AAA(+) ATPase" evidence="16">
    <location>
        <begin position="303"/>
        <end position="509"/>
    </location>
</feature>
<evidence type="ECO:0000256" key="10">
    <source>
        <dbReference type="ARBA" id="ARBA00022840"/>
    </source>
</evidence>
<dbReference type="PANTHER" id="PTHR11630:SF46">
    <property type="entry name" value="DNA REPLICATION LICENSING FACTOR MCM3-RELATED"/>
    <property type="match status" value="1"/>
</dbReference>
<dbReference type="InterPro" id="IPR027417">
    <property type="entry name" value="P-loop_NTPase"/>
</dbReference>
<dbReference type="PROSITE" id="PS50051">
    <property type="entry name" value="MCM_2"/>
    <property type="match status" value="1"/>
</dbReference>
<evidence type="ECO:0000256" key="9">
    <source>
        <dbReference type="ARBA" id="ARBA00022806"/>
    </source>
</evidence>
<comment type="catalytic activity">
    <reaction evidence="14">
        <text>ATP + H2O = ADP + phosphate + H(+)</text>
        <dbReference type="Rhea" id="RHEA:13065"/>
        <dbReference type="ChEBI" id="CHEBI:15377"/>
        <dbReference type="ChEBI" id="CHEBI:15378"/>
        <dbReference type="ChEBI" id="CHEBI:30616"/>
        <dbReference type="ChEBI" id="CHEBI:43474"/>
        <dbReference type="ChEBI" id="CHEBI:456216"/>
        <dbReference type="EC" id="3.6.4.12"/>
    </reaction>
</comment>
<dbReference type="Pfam" id="PF00493">
    <property type="entry name" value="MCM"/>
    <property type="match status" value="1"/>
</dbReference>
<sequence length="755" mass="76553">MADTAAAAAATAADAVLLRKYSDFLDGPAFGAGPIVPTIEGMLERDEKRLIVNIDELRAVDAALARSLLATPVAHVPALEKAFRELAKSVRPSLGDPASARALGALSVGLSGAFGARRVSPRGLKAHLVGSVVCVEGIVTRCSGVRPKLVKSVHYCPATGAVHEKVYRDAAALTSMAAYAGAAGVPGSAYPRVDGDGNALETEFGACWYRDSQRLTVQEMPERAPPGQLPRSVDVLTLVVANAIAQRAGDGRGGGGGGGGGASAAAASASAGAADPTAASEVALPLTAADVRNVRKVAAMPGAVALLARSIAPSICGAEYIKRALLLLLVGGAERNLANGTHLRGDINVLLVGDPSTAKSQLLRFILHTAPLALSTTGRGSSGVGLTAAVTSDPDTGERALEAGAMVLADRGVVCIDEFDKMNDEDRVAIHEVMEQQTVTIAKAGIHASLNARCSVVAAANPVYGSYDRRRKPHENIALPDSLLSRFDLLFIVLDAADAGRDAVIADHVLRAHRYRRPAAEAEDGGEGGGGGRARPGGGGPAARLPGDEEEDGADGTSPVWERSAQAVYAASAAAALAAADAAAAPATAAADGRRTSARGAAAAAAARRGATAAAAAAAAATAGTAGRVLSLDFVKKFVHYAKARHAPPALTPAAASAIAGTYRDLRADGESIKTLPITPRVLETLIRLATAHAKLRLAPAVEPSDAVAGAELLRYALFNQAEPHKGDRAFKAAQRARRAAARRGGGGGGGGGGR</sequence>
<keyword evidence="11 13" id="KW-0238">DNA-binding</keyword>
<dbReference type="SUPFAM" id="SSF52540">
    <property type="entry name" value="P-loop containing nucleoside triphosphate hydrolases"/>
    <property type="match status" value="1"/>
</dbReference>
<dbReference type="InterPro" id="IPR001208">
    <property type="entry name" value="MCM_dom"/>
</dbReference>
<feature type="region of interest" description="Disordered" evidence="15">
    <location>
        <begin position="519"/>
        <end position="558"/>
    </location>
</feature>
<keyword evidence="6 14" id="KW-0235">DNA replication</keyword>
<dbReference type="Proteomes" id="UP000218209">
    <property type="component" value="Unassembled WGS sequence"/>
</dbReference>
<dbReference type="AlphaFoldDB" id="A0A1X6NUN0"/>
<dbReference type="GO" id="GO:0005634">
    <property type="term" value="C:nucleus"/>
    <property type="evidence" value="ECO:0007669"/>
    <property type="project" value="UniProtKB-SubCell"/>
</dbReference>
<dbReference type="SMART" id="SM00382">
    <property type="entry name" value="AAA"/>
    <property type="match status" value="1"/>
</dbReference>
<evidence type="ECO:0000313" key="17">
    <source>
        <dbReference type="EMBL" id="OSX72318.1"/>
    </source>
</evidence>
<dbReference type="PANTHER" id="PTHR11630">
    <property type="entry name" value="DNA REPLICATION LICENSING FACTOR MCM FAMILY MEMBER"/>
    <property type="match status" value="1"/>
</dbReference>
<dbReference type="Pfam" id="PF17855">
    <property type="entry name" value="MCM_lid"/>
    <property type="match status" value="1"/>
</dbReference>
<organism evidence="17 18">
    <name type="scientific">Porphyra umbilicalis</name>
    <name type="common">Purple laver</name>
    <name type="synonym">Red alga</name>
    <dbReference type="NCBI Taxonomy" id="2786"/>
    <lineage>
        <taxon>Eukaryota</taxon>
        <taxon>Rhodophyta</taxon>
        <taxon>Bangiophyceae</taxon>
        <taxon>Bangiales</taxon>
        <taxon>Bangiaceae</taxon>
        <taxon>Porphyra</taxon>
    </lineage>
</organism>
<feature type="compositionally biased region" description="Gly residues" evidence="15">
    <location>
        <begin position="527"/>
        <end position="541"/>
    </location>
</feature>
<dbReference type="SUPFAM" id="SSF50249">
    <property type="entry name" value="Nucleic acid-binding proteins"/>
    <property type="match status" value="1"/>
</dbReference>
<protein>
    <recommendedName>
        <fullName evidence="14">DNA replication licensing factor MCM3</fullName>
        <ecNumber evidence="14">3.6.4.12</ecNumber>
    </recommendedName>
</protein>
<dbReference type="InterPro" id="IPR041562">
    <property type="entry name" value="MCM_lid"/>
</dbReference>
<evidence type="ECO:0000256" key="1">
    <source>
        <dbReference type="ARBA" id="ARBA00004123"/>
    </source>
</evidence>
<gene>
    <name evidence="17" type="ORF">BU14_0446s0013</name>
</gene>
<proteinExistence type="inferred from homology"/>
<dbReference type="Gene3D" id="3.40.50.300">
    <property type="entry name" value="P-loop containing nucleotide triphosphate hydrolases"/>
    <property type="match status" value="1"/>
</dbReference>
<dbReference type="InterPro" id="IPR033762">
    <property type="entry name" value="MCM_OB"/>
</dbReference>
<keyword evidence="12 14" id="KW-0539">Nucleus</keyword>
<keyword evidence="5" id="KW-0934">Plastid</keyword>
<comment type="function">
    <text evidence="14">Acts as component of the MCM2-7 complex (MCM complex) which is the replicative helicase essential for 'once per cell cycle' DNA replication initiation and elongation in eukaryotic cells. The active ATPase sites in the MCM2-7 ring are formed through the interaction surfaces of two neighboring subunits such that a critical structure of a conserved arginine finger motif is provided in trans relative to the ATP-binding site of the Walker A box of the adjacent subunit. The six ATPase active sites, however, are likely to contribute differentially to the complex helicase activity.</text>
</comment>
<dbReference type="SMART" id="SM00350">
    <property type="entry name" value="MCM"/>
    <property type="match status" value="1"/>
</dbReference>
<evidence type="ECO:0000256" key="4">
    <source>
        <dbReference type="ARBA" id="ARBA00022528"/>
    </source>
</evidence>
<accession>A0A1X6NUN0</accession>
<evidence type="ECO:0000256" key="2">
    <source>
        <dbReference type="ARBA" id="ARBA00004229"/>
    </source>
</evidence>
<dbReference type="Pfam" id="PF17207">
    <property type="entry name" value="MCM_OB"/>
    <property type="match status" value="1"/>
</dbReference>
<evidence type="ECO:0000259" key="16">
    <source>
        <dbReference type="PROSITE" id="PS50051"/>
    </source>
</evidence>
<keyword evidence="4" id="KW-0150">Chloroplast</keyword>
<dbReference type="InterPro" id="IPR012340">
    <property type="entry name" value="NA-bd_OB-fold"/>
</dbReference>
<dbReference type="EC" id="3.6.4.12" evidence="14"/>
<dbReference type="GO" id="GO:0042555">
    <property type="term" value="C:MCM complex"/>
    <property type="evidence" value="ECO:0007669"/>
    <property type="project" value="UniProtKB-UniRule"/>
</dbReference>
<keyword evidence="10 13" id="KW-0067">ATP-binding</keyword>
<evidence type="ECO:0000256" key="3">
    <source>
        <dbReference type="ARBA" id="ARBA00008010"/>
    </source>
</evidence>
<dbReference type="GO" id="GO:0016887">
    <property type="term" value="F:ATP hydrolysis activity"/>
    <property type="evidence" value="ECO:0007669"/>
    <property type="project" value="RHEA"/>
</dbReference>
<evidence type="ECO:0000256" key="12">
    <source>
        <dbReference type="ARBA" id="ARBA00023242"/>
    </source>
</evidence>
<evidence type="ECO:0000256" key="13">
    <source>
        <dbReference type="RuleBase" id="RU004070"/>
    </source>
</evidence>
<dbReference type="GO" id="GO:0017116">
    <property type="term" value="F:single-stranded DNA helicase activity"/>
    <property type="evidence" value="ECO:0007669"/>
    <property type="project" value="TreeGrafter"/>
</dbReference>
<dbReference type="Gene3D" id="3.30.1640.10">
    <property type="entry name" value="mini-chromosome maintenance (MCM) complex, chain A, domain 1"/>
    <property type="match status" value="1"/>
</dbReference>
<name>A0A1X6NUN0_PORUM</name>
<dbReference type="InterPro" id="IPR027925">
    <property type="entry name" value="MCM_N"/>
</dbReference>
<dbReference type="OrthoDB" id="1882346at2759"/>
<comment type="subunit">
    <text evidence="14">Component of the MCM2-7 complex.</text>
</comment>
<dbReference type="PRINTS" id="PR01659">
    <property type="entry name" value="MCMPROTEIN3"/>
</dbReference>
<dbReference type="GO" id="GO:1902975">
    <property type="term" value="P:mitotic DNA replication initiation"/>
    <property type="evidence" value="ECO:0007669"/>
    <property type="project" value="TreeGrafter"/>
</dbReference>
<keyword evidence="8 14" id="KW-0378">Hydrolase</keyword>
<keyword evidence="9 14" id="KW-0347">Helicase</keyword>
<dbReference type="GO" id="GO:0009507">
    <property type="term" value="C:chloroplast"/>
    <property type="evidence" value="ECO:0007669"/>
    <property type="project" value="UniProtKB-SubCell"/>
</dbReference>
<dbReference type="InterPro" id="IPR018525">
    <property type="entry name" value="MCM_CS"/>
</dbReference>
<evidence type="ECO:0000256" key="8">
    <source>
        <dbReference type="ARBA" id="ARBA00022801"/>
    </source>
</evidence>
<dbReference type="GO" id="GO:0005524">
    <property type="term" value="F:ATP binding"/>
    <property type="evidence" value="ECO:0007669"/>
    <property type="project" value="UniProtKB-UniRule"/>
</dbReference>
<dbReference type="InterPro" id="IPR031327">
    <property type="entry name" value="MCM"/>
</dbReference>
<dbReference type="Gene3D" id="2.40.50.140">
    <property type="entry name" value="Nucleic acid-binding proteins"/>
    <property type="match status" value="1"/>
</dbReference>